<accession>A0A977KTR8</accession>
<proteinExistence type="predicted"/>
<evidence type="ECO:0000313" key="1">
    <source>
        <dbReference type="EMBL" id="UXE59759.1"/>
    </source>
</evidence>
<gene>
    <name evidence="1" type="ORF">KA717_29095</name>
</gene>
<dbReference type="KEGG" id="wna:KA717_29095"/>
<organism evidence="1">
    <name type="scientific">Woronichinia naegeliana WA131</name>
    <dbReference type="NCBI Taxonomy" id="2824559"/>
    <lineage>
        <taxon>Bacteria</taxon>
        <taxon>Bacillati</taxon>
        <taxon>Cyanobacteriota</taxon>
        <taxon>Cyanophyceae</taxon>
        <taxon>Synechococcales</taxon>
        <taxon>Coelosphaeriaceae</taxon>
        <taxon>Woronichinia</taxon>
    </lineage>
</organism>
<name>A0A977KTR8_9CYAN</name>
<dbReference type="EMBL" id="CP073041">
    <property type="protein sequence ID" value="UXE59759.1"/>
    <property type="molecule type" value="Genomic_DNA"/>
</dbReference>
<dbReference type="Proteomes" id="UP001065613">
    <property type="component" value="Chromosome"/>
</dbReference>
<reference evidence="1" key="1">
    <citation type="submission" date="2021-04" db="EMBL/GenBank/DDBJ databases">
        <title>Genome sequence of Woronichinia naegeliana from Washington state freshwater lake bloom.</title>
        <authorList>
            <person name="Dreher T.W."/>
        </authorList>
    </citation>
    <scope>NUCLEOTIDE SEQUENCE</scope>
    <source>
        <strain evidence="1">WA131</strain>
    </source>
</reference>
<protein>
    <submittedName>
        <fullName evidence="1">Uncharacterized protein</fullName>
    </submittedName>
</protein>
<sequence length="143" mass="15924">MTTLTLAPVSVQQVIPYSLLEEERKPKFGNRTVEKFLTAASQALLESHPDNISLVVAIAPGKMRTESPWTRRYKPESITIQTFYHEGNSFGAIEILAKILGKAYGENNIFAMIDPHLTPQDFRLLSAEIRGDLANSGCLLYSN</sequence>
<dbReference type="AlphaFoldDB" id="A0A977KTR8"/>